<dbReference type="Pfam" id="PF07065">
    <property type="entry name" value="D123"/>
    <property type="match status" value="1"/>
</dbReference>
<dbReference type="AlphaFoldDB" id="H2YTA8"/>
<dbReference type="HOGENOM" id="CLU_034402_0_0_1"/>
<dbReference type="SUPFAM" id="SSF56059">
    <property type="entry name" value="Glutathione synthetase ATP-binding domain-like"/>
    <property type="match status" value="1"/>
</dbReference>
<dbReference type="PANTHER" id="PTHR15323:SF6">
    <property type="entry name" value="CELL DIVISION CYCLE PROTEIN 123 HOMOLOG"/>
    <property type="match status" value="1"/>
</dbReference>
<evidence type="ECO:0000256" key="1">
    <source>
        <dbReference type="ARBA" id="ARBA00011047"/>
    </source>
</evidence>
<evidence type="ECO:0000313" key="7">
    <source>
        <dbReference type="Proteomes" id="UP000007875"/>
    </source>
</evidence>
<evidence type="ECO:0000256" key="3">
    <source>
        <dbReference type="ARBA" id="ARBA00044303"/>
    </source>
</evidence>
<dbReference type="Proteomes" id="UP000007875">
    <property type="component" value="Unassembled WGS sequence"/>
</dbReference>
<comment type="similarity">
    <text evidence="1">Belongs to the CDC123 family.</text>
</comment>
<dbReference type="PANTHER" id="PTHR15323">
    <property type="entry name" value="D123 PROTEIN"/>
    <property type="match status" value="1"/>
</dbReference>
<dbReference type="Ensembl" id="ENSCSAVT00000008678.1">
    <property type="protein sequence ID" value="ENSCSAVP00000008568.1"/>
    <property type="gene ID" value="ENSCSAVG00000005091.1"/>
</dbReference>
<comment type="function">
    <text evidence="4">ATP-dependent protein-folding chaperone for the eIF2 complex. Binds to the gamma subunit of the eIF2 complex which allows the subunit to assemble with the alpha and beta subunits.</text>
</comment>
<dbReference type="InParanoid" id="H2YTA8"/>
<dbReference type="eggNOG" id="KOG2983">
    <property type="taxonomic scope" value="Eukaryota"/>
</dbReference>
<dbReference type="STRING" id="51511.ENSCSAVP00000008568"/>
<dbReference type="InterPro" id="IPR009772">
    <property type="entry name" value="CDC123"/>
</dbReference>
<reference evidence="6" key="2">
    <citation type="submission" date="2025-08" db="UniProtKB">
        <authorList>
            <consortium name="Ensembl"/>
        </authorList>
    </citation>
    <scope>IDENTIFICATION</scope>
</reference>
<reference evidence="6" key="3">
    <citation type="submission" date="2025-09" db="UniProtKB">
        <authorList>
            <consortium name="Ensembl"/>
        </authorList>
    </citation>
    <scope>IDENTIFICATION</scope>
</reference>
<evidence type="ECO:0000256" key="4">
    <source>
        <dbReference type="ARBA" id="ARBA00045515"/>
    </source>
</evidence>
<dbReference type="GO" id="GO:0005737">
    <property type="term" value="C:cytoplasm"/>
    <property type="evidence" value="ECO:0007669"/>
    <property type="project" value="TreeGrafter"/>
</dbReference>
<protein>
    <recommendedName>
        <fullName evidence="2">Translation initiation factor eIF2 assembly protein</fullName>
    </recommendedName>
    <alternativeName>
        <fullName evidence="3">Cell division cycle protein 123 homolog</fullName>
    </alternativeName>
</protein>
<name>H2YTA8_CIOSA</name>
<feature type="compositionally biased region" description="Acidic residues" evidence="5">
    <location>
        <begin position="59"/>
        <end position="74"/>
    </location>
</feature>
<evidence type="ECO:0000256" key="2">
    <source>
        <dbReference type="ARBA" id="ARBA00044080"/>
    </source>
</evidence>
<dbReference type="OMA" id="TFPDPNF"/>
<feature type="region of interest" description="Disordered" evidence="5">
    <location>
        <begin position="49"/>
        <end position="74"/>
    </location>
</feature>
<keyword evidence="7" id="KW-1185">Reference proteome</keyword>
<sequence>MIKQEVLNCLFSNWYPLFREHTIKSIVISIPEDFVKYLQEDGTVVLPRGAELSGARGENEEESGEEWENEEEEENLPDFPEFLSQINQAIDNLRGKVFPKLGWSSPKDAAWIANNSLMCNTAGEVILLLKSSDFIVYDLTSVFKLCSDSIAGEPIPHQLVLRKWANLVPGMEFRCFVWNKSLLGISQRDYKQHYEYIINDKDNLSEEIQNFVYDVIIDKFPNDSFTVDLYKKRDGRFWIIDFNPFGEMTESLLFTWAELSSGDLSDFNSSVSILDSDVTIGQFRYTPYDVTMQPSENLRYRVPQDFVDLSTGSDATKLIDFMRMKLQNGEADDSSDDEQWTLPVER</sequence>
<organism evidence="6 7">
    <name type="scientific">Ciona savignyi</name>
    <name type="common">Pacific transparent sea squirt</name>
    <dbReference type="NCBI Taxonomy" id="51511"/>
    <lineage>
        <taxon>Eukaryota</taxon>
        <taxon>Metazoa</taxon>
        <taxon>Chordata</taxon>
        <taxon>Tunicata</taxon>
        <taxon>Ascidiacea</taxon>
        <taxon>Phlebobranchia</taxon>
        <taxon>Cionidae</taxon>
        <taxon>Ciona</taxon>
    </lineage>
</organism>
<dbReference type="GeneTree" id="ENSGT00390000003057"/>
<evidence type="ECO:0000256" key="5">
    <source>
        <dbReference type="SAM" id="MobiDB-lite"/>
    </source>
</evidence>
<accession>H2YTA8</accession>
<proteinExistence type="inferred from homology"/>
<evidence type="ECO:0000313" key="6">
    <source>
        <dbReference type="Ensembl" id="ENSCSAVP00000008568.1"/>
    </source>
</evidence>
<reference evidence="7" key="1">
    <citation type="submission" date="2003-08" db="EMBL/GenBank/DDBJ databases">
        <authorList>
            <person name="Birren B."/>
            <person name="Nusbaum C."/>
            <person name="Abebe A."/>
            <person name="Abouelleil A."/>
            <person name="Adekoya E."/>
            <person name="Ait-zahra M."/>
            <person name="Allen N."/>
            <person name="Allen T."/>
            <person name="An P."/>
            <person name="Anderson M."/>
            <person name="Anderson S."/>
            <person name="Arachchi H."/>
            <person name="Armbruster J."/>
            <person name="Bachantsang P."/>
            <person name="Baldwin J."/>
            <person name="Barry A."/>
            <person name="Bayul T."/>
            <person name="Blitshsteyn B."/>
            <person name="Bloom T."/>
            <person name="Blye J."/>
            <person name="Boguslavskiy L."/>
            <person name="Borowsky M."/>
            <person name="Boukhgalter B."/>
            <person name="Brunache A."/>
            <person name="Butler J."/>
            <person name="Calixte N."/>
            <person name="Calvo S."/>
            <person name="Camarata J."/>
            <person name="Campo K."/>
            <person name="Chang J."/>
            <person name="Cheshatsang Y."/>
            <person name="Citroen M."/>
            <person name="Collymore A."/>
            <person name="Considine T."/>
            <person name="Cook A."/>
            <person name="Cooke P."/>
            <person name="Corum B."/>
            <person name="Cuomo C."/>
            <person name="David R."/>
            <person name="Dawoe T."/>
            <person name="Degray S."/>
            <person name="Dodge S."/>
            <person name="Dooley K."/>
            <person name="Dorje P."/>
            <person name="Dorjee K."/>
            <person name="Dorris L."/>
            <person name="Duffey N."/>
            <person name="Dupes A."/>
            <person name="Elkins T."/>
            <person name="Engels R."/>
            <person name="Erickson J."/>
            <person name="Farina A."/>
            <person name="Faro S."/>
            <person name="Ferreira P."/>
            <person name="Fischer H."/>
            <person name="Fitzgerald M."/>
            <person name="Foley K."/>
            <person name="Gage D."/>
            <person name="Galagan J."/>
            <person name="Gearin G."/>
            <person name="Gnerre S."/>
            <person name="Gnirke A."/>
            <person name="Goyette A."/>
            <person name="Graham J."/>
            <person name="Grandbois E."/>
            <person name="Gyaltsen K."/>
            <person name="Hafez N."/>
            <person name="Hagopian D."/>
            <person name="Hagos B."/>
            <person name="Hall J."/>
            <person name="Hatcher B."/>
            <person name="Heller A."/>
            <person name="Higgins H."/>
            <person name="Honan T."/>
            <person name="Horn A."/>
            <person name="Houde N."/>
            <person name="Hughes L."/>
            <person name="Hulme W."/>
            <person name="Husby E."/>
            <person name="Iliev I."/>
            <person name="Jaffe D."/>
            <person name="Jones C."/>
            <person name="Kamal M."/>
            <person name="Kamat A."/>
            <person name="Kamvysselis M."/>
            <person name="Karlsson E."/>
            <person name="Kells C."/>
            <person name="Kieu A."/>
            <person name="Kisner P."/>
            <person name="Kodira C."/>
            <person name="Kulbokas E."/>
            <person name="Labutti K."/>
            <person name="Lama D."/>
            <person name="Landers T."/>
            <person name="Leger J."/>
            <person name="Levine S."/>
            <person name="Lewis D."/>
            <person name="Lewis T."/>
            <person name="Lindblad-toh K."/>
            <person name="Liu X."/>
            <person name="Lokyitsang T."/>
            <person name="Lokyitsang Y."/>
            <person name="Lucien O."/>
            <person name="Lui A."/>
            <person name="Ma L.J."/>
            <person name="Mabbitt R."/>
            <person name="Macdonald J."/>
            <person name="Maclean C."/>
            <person name="Major J."/>
            <person name="Manning J."/>
            <person name="Marabella R."/>
            <person name="Maru K."/>
            <person name="Matthews C."/>
            <person name="Mauceli E."/>
            <person name="Mccarthy M."/>
            <person name="Mcdonough S."/>
            <person name="Mcghee T."/>
            <person name="Meldrim J."/>
            <person name="Meneus L."/>
            <person name="Mesirov J."/>
            <person name="Mihalev A."/>
            <person name="Mihova T."/>
            <person name="Mikkelsen T."/>
            <person name="Mlenga V."/>
            <person name="Moru K."/>
            <person name="Mozes J."/>
            <person name="Mulrain L."/>
            <person name="Munson G."/>
            <person name="Naylor J."/>
            <person name="Newes C."/>
            <person name="Nguyen C."/>
            <person name="Nguyen N."/>
            <person name="Nguyen T."/>
            <person name="Nicol R."/>
            <person name="Nielsen C."/>
            <person name="Nizzari M."/>
            <person name="Norbu C."/>
            <person name="Norbu N."/>
            <person name="O'donnell P."/>
            <person name="Okoawo O."/>
            <person name="O'leary S."/>
            <person name="Omotosho B."/>
            <person name="O'neill K."/>
            <person name="Osman S."/>
            <person name="Parker S."/>
            <person name="Perrin D."/>
            <person name="Phunkhang P."/>
            <person name="Piqani B."/>
            <person name="Purcell S."/>
            <person name="Rachupka T."/>
            <person name="Ramasamy U."/>
            <person name="Rameau R."/>
            <person name="Ray V."/>
            <person name="Raymond C."/>
            <person name="Retta R."/>
            <person name="Richardson S."/>
            <person name="Rise C."/>
            <person name="Rodriguez J."/>
            <person name="Rogers J."/>
            <person name="Rogov P."/>
            <person name="Rutman M."/>
            <person name="Schupbach R."/>
            <person name="Seaman C."/>
            <person name="Settipalli S."/>
            <person name="Sharpe T."/>
            <person name="Sheridan J."/>
            <person name="Sherpa N."/>
            <person name="Shi J."/>
            <person name="Smirnov S."/>
            <person name="Smith C."/>
            <person name="Sougnez C."/>
            <person name="Spencer B."/>
            <person name="Stalker J."/>
            <person name="Stange-thomann N."/>
            <person name="Stavropoulos S."/>
            <person name="Stetson K."/>
            <person name="Stone C."/>
            <person name="Stone S."/>
            <person name="Stubbs M."/>
            <person name="Talamas J."/>
            <person name="Tchuinga P."/>
            <person name="Tenzing P."/>
            <person name="Tesfaye S."/>
            <person name="Theodore J."/>
            <person name="Thoulutsang Y."/>
            <person name="Topham K."/>
            <person name="Towey S."/>
            <person name="Tsamla T."/>
            <person name="Tsomo N."/>
            <person name="Vallee D."/>
            <person name="Vassiliev H."/>
            <person name="Venkataraman V."/>
            <person name="Vinson J."/>
            <person name="Vo A."/>
            <person name="Wade C."/>
            <person name="Wang S."/>
            <person name="Wangchuk T."/>
            <person name="Wangdi T."/>
            <person name="Whittaker C."/>
            <person name="Wilkinson J."/>
            <person name="Wu Y."/>
            <person name="Wyman D."/>
            <person name="Yadav S."/>
            <person name="Yang S."/>
            <person name="Yang X."/>
            <person name="Yeager S."/>
            <person name="Yee E."/>
            <person name="Young G."/>
            <person name="Zainoun J."/>
            <person name="Zembeck L."/>
            <person name="Zimmer A."/>
            <person name="Zody M."/>
            <person name="Lander E."/>
        </authorList>
    </citation>
    <scope>NUCLEOTIDE SEQUENCE [LARGE SCALE GENOMIC DNA]</scope>
</reference>